<dbReference type="Pfam" id="PF13439">
    <property type="entry name" value="Glyco_transf_4"/>
    <property type="match status" value="1"/>
</dbReference>
<dbReference type="AlphaFoldDB" id="A0A841GL82"/>
<evidence type="ECO:0000259" key="1">
    <source>
        <dbReference type="Pfam" id="PF13439"/>
    </source>
</evidence>
<proteinExistence type="predicted"/>
<protein>
    <submittedName>
        <fullName evidence="2">Glycosyltransferase involved in cell wall biosynthesis</fullName>
    </submittedName>
</protein>
<dbReference type="InterPro" id="IPR028098">
    <property type="entry name" value="Glyco_trans_4-like_N"/>
</dbReference>
<dbReference type="EMBL" id="JACHIA010000002">
    <property type="protein sequence ID" value="MBB6069357.1"/>
    <property type="molecule type" value="Genomic_DNA"/>
</dbReference>
<dbReference type="Proteomes" id="UP000582837">
    <property type="component" value="Unassembled WGS sequence"/>
</dbReference>
<feature type="domain" description="Glycosyltransferase subfamily 4-like N-terminal" evidence="1">
    <location>
        <begin position="81"/>
        <end position="193"/>
    </location>
</feature>
<keyword evidence="2" id="KW-0808">Transferase</keyword>
<dbReference type="CDD" id="cd03801">
    <property type="entry name" value="GT4_PimA-like"/>
    <property type="match status" value="1"/>
</dbReference>
<dbReference type="Gene3D" id="3.40.50.2000">
    <property type="entry name" value="Glycogen Phosphorylase B"/>
    <property type="match status" value="2"/>
</dbReference>
<dbReference type="PANTHER" id="PTHR45947:SF3">
    <property type="entry name" value="SULFOQUINOVOSYL TRANSFERASE SQD2"/>
    <property type="match status" value="1"/>
</dbReference>
<dbReference type="PANTHER" id="PTHR45947">
    <property type="entry name" value="SULFOQUINOVOSYL TRANSFERASE SQD2"/>
    <property type="match status" value="1"/>
</dbReference>
<keyword evidence="3" id="KW-1185">Reference proteome</keyword>
<dbReference type="InterPro" id="IPR050194">
    <property type="entry name" value="Glycosyltransferase_grp1"/>
</dbReference>
<evidence type="ECO:0000313" key="2">
    <source>
        <dbReference type="EMBL" id="MBB6069357.1"/>
    </source>
</evidence>
<dbReference type="RefSeq" id="WP_170037812.1">
    <property type="nucleotide sequence ID" value="NZ_JABDTL010000002.1"/>
</dbReference>
<evidence type="ECO:0000313" key="3">
    <source>
        <dbReference type="Proteomes" id="UP000582837"/>
    </source>
</evidence>
<comment type="caution">
    <text evidence="2">The sequence shown here is derived from an EMBL/GenBank/DDBJ whole genome shotgun (WGS) entry which is preliminary data.</text>
</comment>
<sequence>MPPLRALFVNSGILGHASVARLIREAAARDESLTAEHLDLSADLTPRERIIRRVMCVGPAPGSAAGALTGARLRHELHAGVLAARRIRAREVAGAGWDVMHFHTQAAAYASLRRMRRTPSVVSIDITQRLASAEVPAGIARMDYAPNAAWDRAVFRASSAVIATSRWAADDVIRAQPALASRVHVMPYPVPLDGFDAGWTAERAARPANAAVRVLFIGGDWVRKGGPELLDAWRAGGFAERAVLDLVTDWPGVSALDAGGVRVHRGVRAYTPEWFQRWRDADVFVMPTRGEAFGMVYQEAAAAGLPAIGTRINAIPELVQHAATGLLVDPEDGRALVQSLDRLIGDAALRQRLGTAARARIQRVGSMETYASRLSAILHEAAKQVPESASADAKG</sequence>
<name>A0A841GL82_9BACT</name>
<gene>
    <name evidence="2" type="ORF">HNQ61_000972</name>
</gene>
<dbReference type="SUPFAM" id="SSF53756">
    <property type="entry name" value="UDP-Glycosyltransferase/glycogen phosphorylase"/>
    <property type="match status" value="1"/>
</dbReference>
<reference evidence="2 3" key="1">
    <citation type="submission" date="2020-08" db="EMBL/GenBank/DDBJ databases">
        <title>Genomic Encyclopedia of Type Strains, Phase IV (KMG-IV): sequencing the most valuable type-strain genomes for metagenomic binning, comparative biology and taxonomic classification.</title>
        <authorList>
            <person name="Goeker M."/>
        </authorList>
    </citation>
    <scope>NUCLEOTIDE SEQUENCE [LARGE SCALE GENOMIC DNA]</scope>
    <source>
        <strain evidence="2 3">DSM 29007</strain>
    </source>
</reference>
<organism evidence="2 3">
    <name type="scientific">Longimicrobium terrae</name>
    <dbReference type="NCBI Taxonomy" id="1639882"/>
    <lineage>
        <taxon>Bacteria</taxon>
        <taxon>Pseudomonadati</taxon>
        <taxon>Gemmatimonadota</taxon>
        <taxon>Longimicrobiia</taxon>
        <taxon>Longimicrobiales</taxon>
        <taxon>Longimicrobiaceae</taxon>
        <taxon>Longimicrobium</taxon>
    </lineage>
</organism>
<accession>A0A841GL82</accession>
<dbReference type="GO" id="GO:0016757">
    <property type="term" value="F:glycosyltransferase activity"/>
    <property type="evidence" value="ECO:0007669"/>
    <property type="project" value="UniProtKB-ARBA"/>
</dbReference>
<dbReference type="Pfam" id="PF13692">
    <property type="entry name" value="Glyco_trans_1_4"/>
    <property type="match status" value="1"/>
</dbReference>